<gene>
    <name evidence="4" type="ORF">CW354_07150</name>
</gene>
<feature type="compositionally biased region" description="Low complexity" evidence="2">
    <location>
        <begin position="44"/>
        <end position="63"/>
    </location>
</feature>
<dbReference type="SUPFAM" id="SSF89392">
    <property type="entry name" value="Prokaryotic lipoproteins and lipoprotein localization factors"/>
    <property type="match status" value="1"/>
</dbReference>
<evidence type="ECO:0008006" key="6">
    <source>
        <dbReference type="Google" id="ProtNLM"/>
    </source>
</evidence>
<organism evidence="4 5">
    <name type="scientific">Hyphococcus luteus</name>
    <dbReference type="NCBI Taxonomy" id="2058213"/>
    <lineage>
        <taxon>Bacteria</taxon>
        <taxon>Pseudomonadati</taxon>
        <taxon>Pseudomonadota</taxon>
        <taxon>Alphaproteobacteria</taxon>
        <taxon>Parvularculales</taxon>
        <taxon>Parvularculaceae</taxon>
        <taxon>Hyphococcus</taxon>
    </lineage>
</organism>
<dbReference type="EMBL" id="PJCH01000005">
    <property type="protein sequence ID" value="PQA88095.1"/>
    <property type="molecule type" value="Genomic_DNA"/>
</dbReference>
<protein>
    <recommendedName>
        <fullName evidence="6">Outer membrane lipoprotein carrier protein LolA</fullName>
    </recommendedName>
</protein>
<comment type="caution">
    <text evidence="4">The sequence shown here is derived from an EMBL/GenBank/DDBJ whole genome shotgun (WGS) entry which is preliminary data.</text>
</comment>
<keyword evidence="5" id="KW-1185">Reference proteome</keyword>
<dbReference type="Pfam" id="PF03548">
    <property type="entry name" value="LolA"/>
    <property type="match status" value="1"/>
</dbReference>
<accession>A0A2S7K6F3</accession>
<feature type="region of interest" description="Disordered" evidence="2">
    <location>
        <begin position="44"/>
        <end position="68"/>
    </location>
</feature>
<sequence length="272" mass="28676">MSLAVMSALSLICLDAAATARAPLPAPPTEATMAAASVAMAAATAQTESAAPETTLETTAPETTKVDAEPAPLPEAQDLAVEGVAGDPLVFAEESDKAVADKLIAYIENIDTLQGDFTQVAPSGAVSEGKFYLRRPGLLRFEYEPPQPLLIVANGGMVYVHDDALDTTDSYPVGKTPLKFLLGKKIDRDDAKIVAVDRGVDNVAVTFASEDEETEGDLTLIASAPDLVLRRWIVRDLQGGITVVTLDNIVAGKRLANRLFAAPEAGGRFLDR</sequence>
<evidence type="ECO:0000313" key="4">
    <source>
        <dbReference type="EMBL" id="PQA88095.1"/>
    </source>
</evidence>
<dbReference type="Proteomes" id="UP000239504">
    <property type="component" value="Unassembled WGS sequence"/>
</dbReference>
<name>A0A2S7K6F3_9PROT</name>
<reference evidence="4 5" key="1">
    <citation type="submission" date="2017-12" db="EMBL/GenBank/DDBJ databases">
        <authorList>
            <person name="Hurst M.R.H."/>
        </authorList>
    </citation>
    <scope>NUCLEOTIDE SEQUENCE [LARGE SCALE GENOMIC DNA]</scope>
    <source>
        <strain evidence="4 5">SY-3-19</strain>
    </source>
</reference>
<proteinExistence type="predicted"/>
<feature type="signal peptide" evidence="3">
    <location>
        <begin position="1"/>
        <end position="22"/>
    </location>
</feature>
<dbReference type="InterPro" id="IPR029046">
    <property type="entry name" value="LolA/LolB/LppX"/>
</dbReference>
<dbReference type="InterPro" id="IPR004564">
    <property type="entry name" value="OM_lipoprot_carrier_LolA-like"/>
</dbReference>
<evidence type="ECO:0000256" key="2">
    <source>
        <dbReference type="SAM" id="MobiDB-lite"/>
    </source>
</evidence>
<evidence type="ECO:0000256" key="3">
    <source>
        <dbReference type="SAM" id="SignalP"/>
    </source>
</evidence>
<evidence type="ECO:0000313" key="5">
    <source>
        <dbReference type="Proteomes" id="UP000239504"/>
    </source>
</evidence>
<keyword evidence="1 3" id="KW-0732">Signal</keyword>
<dbReference type="AlphaFoldDB" id="A0A2S7K6F3"/>
<dbReference type="OrthoDB" id="9800501at2"/>
<feature type="chain" id="PRO_5015405671" description="Outer membrane lipoprotein carrier protein LolA" evidence="3">
    <location>
        <begin position="23"/>
        <end position="272"/>
    </location>
</feature>
<dbReference type="CDD" id="cd16325">
    <property type="entry name" value="LolA"/>
    <property type="match status" value="1"/>
</dbReference>
<dbReference type="PANTHER" id="PTHR35869">
    <property type="entry name" value="OUTER-MEMBRANE LIPOPROTEIN CARRIER PROTEIN"/>
    <property type="match status" value="1"/>
</dbReference>
<evidence type="ECO:0000256" key="1">
    <source>
        <dbReference type="ARBA" id="ARBA00022729"/>
    </source>
</evidence>
<dbReference type="Gene3D" id="2.50.20.10">
    <property type="entry name" value="Lipoprotein localisation LolA/LolB/LppX"/>
    <property type="match status" value="1"/>
</dbReference>
<dbReference type="PANTHER" id="PTHR35869:SF1">
    <property type="entry name" value="OUTER-MEMBRANE LIPOPROTEIN CARRIER PROTEIN"/>
    <property type="match status" value="1"/>
</dbReference>
<dbReference type="RefSeq" id="WP_104829340.1">
    <property type="nucleotide sequence ID" value="NZ_PJCH01000005.1"/>
</dbReference>